<dbReference type="InterPro" id="IPR011344">
    <property type="entry name" value="ssDNA-bd"/>
</dbReference>
<dbReference type="Pfam" id="PF00436">
    <property type="entry name" value="SSB"/>
    <property type="match status" value="1"/>
</dbReference>
<evidence type="ECO:0000313" key="5">
    <source>
        <dbReference type="EMBL" id="OHA33861.1"/>
    </source>
</evidence>
<name>A0A1G2NEN5_9BACT</name>
<dbReference type="Proteomes" id="UP000176221">
    <property type="component" value="Unassembled WGS sequence"/>
</dbReference>
<comment type="caution">
    <text evidence="2">Lacks conserved residue(s) required for the propagation of feature annotation.</text>
</comment>
<dbReference type="GO" id="GO:0006260">
    <property type="term" value="P:DNA replication"/>
    <property type="evidence" value="ECO:0007669"/>
    <property type="project" value="InterPro"/>
</dbReference>
<dbReference type="AlphaFoldDB" id="A0A1G2NEN5"/>
<dbReference type="PANTHER" id="PTHR10302:SF27">
    <property type="entry name" value="SINGLE-STRANDED DNA-BINDING PROTEIN"/>
    <property type="match status" value="1"/>
</dbReference>
<dbReference type="STRING" id="1802319.A2928_00010"/>
<keyword evidence="1 2" id="KW-0238">DNA-binding</keyword>
<dbReference type="SUPFAM" id="SSF50249">
    <property type="entry name" value="Nucleic acid-binding proteins"/>
    <property type="match status" value="1"/>
</dbReference>
<dbReference type="PROSITE" id="PS50935">
    <property type="entry name" value="SSB"/>
    <property type="match status" value="1"/>
</dbReference>
<dbReference type="CDD" id="cd04496">
    <property type="entry name" value="SSB_OBF"/>
    <property type="match status" value="1"/>
</dbReference>
<dbReference type="Gene3D" id="2.40.50.140">
    <property type="entry name" value="Nucleic acid-binding proteins"/>
    <property type="match status" value="1"/>
</dbReference>
<gene>
    <name evidence="5" type="ORF">A2928_00010</name>
</gene>
<dbReference type="InterPro" id="IPR012340">
    <property type="entry name" value="NA-bd_OB-fold"/>
</dbReference>
<sequence>MYLNKAFVYGNLTRDPELRALPSGAQVCSFSLATNRVYKDKDGSKKEQAEFHNIVAFGKQGELVAQYLRKGAAALVEGRIQNRSWEQDGQKKYRSEIVAERVQFGPRSGGPNTGASSSSSTASKSAAPSKDEADSADAIQYPEENINSEDIPF</sequence>
<dbReference type="GO" id="GO:0009295">
    <property type="term" value="C:nucleoid"/>
    <property type="evidence" value="ECO:0007669"/>
    <property type="project" value="TreeGrafter"/>
</dbReference>
<evidence type="ECO:0000256" key="1">
    <source>
        <dbReference type="ARBA" id="ARBA00023125"/>
    </source>
</evidence>
<dbReference type="InterPro" id="IPR000424">
    <property type="entry name" value="Primosome_PriB/ssb"/>
</dbReference>
<reference evidence="5 6" key="1">
    <citation type="journal article" date="2016" name="Nat. Commun.">
        <title>Thousands of microbial genomes shed light on interconnected biogeochemical processes in an aquifer system.</title>
        <authorList>
            <person name="Anantharaman K."/>
            <person name="Brown C.T."/>
            <person name="Hug L.A."/>
            <person name="Sharon I."/>
            <person name="Castelle C.J."/>
            <person name="Probst A.J."/>
            <person name="Thomas B.C."/>
            <person name="Singh A."/>
            <person name="Wilkins M.J."/>
            <person name="Karaoz U."/>
            <person name="Brodie E.L."/>
            <person name="Williams K.H."/>
            <person name="Hubbard S.S."/>
            <person name="Banfield J.F."/>
        </authorList>
    </citation>
    <scope>NUCLEOTIDE SEQUENCE [LARGE SCALE GENOMIC DNA]</scope>
</reference>
<dbReference type="NCBIfam" id="TIGR00621">
    <property type="entry name" value="ssb"/>
    <property type="match status" value="1"/>
</dbReference>
<dbReference type="PANTHER" id="PTHR10302">
    <property type="entry name" value="SINGLE-STRANDED DNA-BINDING PROTEIN"/>
    <property type="match status" value="1"/>
</dbReference>
<dbReference type="EMBL" id="MHRX01000021">
    <property type="protein sequence ID" value="OHA33861.1"/>
    <property type="molecule type" value="Genomic_DNA"/>
</dbReference>
<evidence type="ECO:0000256" key="3">
    <source>
        <dbReference type="PIRNR" id="PIRNR002070"/>
    </source>
</evidence>
<dbReference type="HAMAP" id="MF_00984">
    <property type="entry name" value="SSB"/>
    <property type="match status" value="1"/>
</dbReference>
<evidence type="ECO:0000256" key="2">
    <source>
        <dbReference type="HAMAP-Rule" id="MF_00984"/>
    </source>
</evidence>
<evidence type="ECO:0000256" key="4">
    <source>
        <dbReference type="SAM" id="MobiDB-lite"/>
    </source>
</evidence>
<evidence type="ECO:0000313" key="6">
    <source>
        <dbReference type="Proteomes" id="UP000176221"/>
    </source>
</evidence>
<comment type="caution">
    <text evidence="5">The sequence shown here is derived from an EMBL/GenBank/DDBJ whole genome shotgun (WGS) entry which is preliminary data.</text>
</comment>
<organism evidence="5 6">
    <name type="scientific">Candidatus Taylorbacteria bacterium RIFCSPLOWO2_01_FULL_45_15b</name>
    <dbReference type="NCBI Taxonomy" id="1802319"/>
    <lineage>
        <taxon>Bacteria</taxon>
        <taxon>Candidatus Tayloriibacteriota</taxon>
    </lineage>
</organism>
<feature type="region of interest" description="Disordered" evidence="4">
    <location>
        <begin position="100"/>
        <end position="153"/>
    </location>
</feature>
<comment type="subunit">
    <text evidence="2">Homotetramer.</text>
</comment>
<accession>A0A1G2NEN5</accession>
<protein>
    <recommendedName>
        <fullName evidence="2 3">Single-stranded DNA-binding protein</fullName>
        <shortName evidence="2">SSB</shortName>
    </recommendedName>
</protein>
<proteinExistence type="inferred from homology"/>
<feature type="compositionally biased region" description="Low complexity" evidence="4">
    <location>
        <begin position="113"/>
        <end position="128"/>
    </location>
</feature>
<dbReference type="GO" id="GO:0003697">
    <property type="term" value="F:single-stranded DNA binding"/>
    <property type="evidence" value="ECO:0007669"/>
    <property type="project" value="UniProtKB-UniRule"/>
</dbReference>
<dbReference type="PIRSF" id="PIRSF002070">
    <property type="entry name" value="SSB"/>
    <property type="match status" value="1"/>
</dbReference>